<sequence>MGIKIPNKPFIKEVNSKENFNTNSSNEKRKCHKFGGIRNLVNNCLKKAEINEILETEDHNDKEEESDSEKDIEESETSESDEINITYAQINNIDLICEVLKLKFDTNWNSWYMPYKHTGCKIS</sequence>
<evidence type="ECO:0000313" key="2">
    <source>
        <dbReference type="EMBL" id="MBW0472374.1"/>
    </source>
</evidence>
<feature type="region of interest" description="Disordered" evidence="1">
    <location>
        <begin position="55"/>
        <end position="83"/>
    </location>
</feature>
<evidence type="ECO:0000256" key="1">
    <source>
        <dbReference type="SAM" id="MobiDB-lite"/>
    </source>
</evidence>
<reference evidence="2" key="1">
    <citation type="submission" date="2021-03" db="EMBL/GenBank/DDBJ databases">
        <title>Draft genome sequence of rust myrtle Austropuccinia psidii MF-1, a brazilian biotype.</title>
        <authorList>
            <person name="Quecine M.C."/>
            <person name="Pachon D.M.R."/>
            <person name="Bonatelli M.L."/>
            <person name="Correr F.H."/>
            <person name="Franceschini L.M."/>
            <person name="Leite T.F."/>
            <person name="Margarido G.R.A."/>
            <person name="Almeida C.A."/>
            <person name="Ferrarezi J.A."/>
            <person name="Labate C.A."/>
        </authorList>
    </citation>
    <scope>NUCLEOTIDE SEQUENCE</scope>
    <source>
        <strain evidence="2">MF-1</strain>
    </source>
</reference>
<proteinExistence type="predicted"/>
<name>A0A9Q3GMI1_9BASI</name>
<evidence type="ECO:0000313" key="3">
    <source>
        <dbReference type="Proteomes" id="UP000765509"/>
    </source>
</evidence>
<organism evidence="2 3">
    <name type="scientific">Austropuccinia psidii MF-1</name>
    <dbReference type="NCBI Taxonomy" id="1389203"/>
    <lineage>
        <taxon>Eukaryota</taxon>
        <taxon>Fungi</taxon>
        <taxon>Dikarya</taxon>
        <taxon>Basidiomycota</taxon>
        <taxon>Pucciniomycotina</taxon>
        <taxon>Pucciniomycetes</taxon>
        <taxon>Pucciniales</taxon>
        <taxon>Sphaerophragmiaceae</taxon>
        <taxon>Austropuccinia</taxon>
    </lineage>
</organism>
<comment type="caution">
    <text evidence="2">The sequence shown here is derived from an EMBL/GenBank/DDBJ whole genome shotgun (WGS) entry which is preliminary data.</text>
</comment>
<keyword evidence="3" id="KW-1185">Reference proteome</keyword>
<feature type="compositionally biased region" description="Acidic residues" evidence="1">
    <location>
        <begin position="63"/>
        <end position="82"/>
    </location>
</feature>
<gene>
    <name evidence="2" type="ORF">O181_012089</name>
</gene>
<dbReference type="AlphaFoldDB" id="A0A9Q3GMI1"/>
<protein>
    <submittedName>
        <fullName evidence="2">Uncharacterized protein</fullName>
    </submittedName>
</protein>
<dbReference type="Proteomes" id="UP000765509">
    <property type="component" value="Unassembled WGS sequence"/>
</dbReference>
<dbReference type="EMBL" id="AVOT02003065">
    <property type="protein sequence ID" value="MBW0472374.1"/>
    <property type="molecule type" value="Genomic_DNA"/>
</dbReference>
<accession>A0A9Q3GMI1</accession>